<organism evidence="3 4">
    <name type="scientific">Nocardia aurantia</name>
    <dbReference type="NCBI Taxonomy" id="2585199"/>
    <lineage>
        <taxon>Bacteria</taxon>
        <taxon>Bacillati</taxon>
        <taxon>Actinomycetota</taxon>
        <taxon>Actinomycetes</taxon>
        <taxon>Mycobacteriales</taxon>
        <taxon>Nocardiaceae</taxon>
        <taxon>Nocardia</taxon>
    </lineage>
</organism>
<keyword evidence="1" id="KW-0732">Signal</keyword>
<evidence type="ECO:0000313" key="3">
    <source>
        <dbReference type="EMBL" id="MQY30029.1"/>
    </source>
</evidence>
<keyword evidence="4" id="KW-1185">Reference proteome</keyword>
<dbReference type="PANTHER" id="PTHR24094:SF15">
    <property type="entry name" value="AMP-DEPENDENT SYNTHETASE_LIGASE DOMAIN-CONTAINING PROTEIN-RELATED"/>
    <property type="match status" value="1"/>
</dbReference>
<name>A0A7K0DW82_9NOCA</name>
<gene>
    <name evidence="3" type="ORF">NRB56_56230</name>
</gene>
<dbReference type="InterPro" id="IPR011089">
    <property type="entry name" value="GmrSD_C"/>
</dbReference>
<comment type="caution">
    <text evidence="3">The sequence shown here is derived from an EMBL/GenBank/DDBJ whole genome shotgun (WGS) entry which is preliminary data.</text>
</comment>
<protein>
    <recommendedName>
        <fullName evidence="2">GmrSD restriction endonucleases C-terminal domain-containing protein</fullName>
    </recommendedName>
</protein>
<dbReference type="PANTHER" id="PTHR24094">
    <property type="entry name" value="SECRETED PROTEIN"/>
    <property type="match status" value="1"/>
</dbReference>
<proteinExistence type="predicted"/>
<reference evidence="3 4" key="1">
    <citation type="submission" date="2019-10" db="EMBL/GenBank/DDBJ databases">
        <title>Nocardia macrotermitis sp. nov. and Nocardia aurantia sp. nov., isolated from the gut of fungus growing-termite Macrotermes natalensis.</title>
        <authorList>
            <person name="Benndorf R."/>
            <person name="Schwitalla J."/>
            <person name="Martin K."/>
            <person name="De Beer W."/>
            <person name="Kaster A.-K."/>
            <person name="Vollmers J."/>
            <person name="Poulsen M."/>
            <person name="Beemelmanns C."/>
        </authorList>
    </citation>
    <scope>NUCLEOTIDE SEQUENCE [LARGE SCALE GENOMIC DNA]</scope>
    <source>
        <strain evidence="3 4">RB56</strain>
    </source>
</reference>
<dbReference type="Proteomes" id="UP000431401">
    <property type="component" value="Unassembled WGS sequence"/>
</dbReference>
<dbReference type="EMBL" id="WEGI01000012">
    <property type="protein sequence ID" value="MQY30029.1"/>
    <property type="molecule type" value="Genomic_DNA"/>
</dbReference>
<evidence type="ECO:0000259" key="2">
    <source>
        <dbReference type="Pfam" id="PF07510"/>
    </source>
</evidence>
<accession>A0A7K0DW82</accession>
<dbReference type="AlphaFoldDB" id="A0A7K0DW82"/>
<evidence type="ECO:0000313" key="4">
    <source>
        <dbReference type="Proteomes" id="UP000431401"/>
    </source>
</evidence>
<feature type="domain" description="GmrSD restriction endonucleases C-terminal" evidence="2">
    <location>
        <begin position="75"/>
        <end position="211"/>
    </location>
</feature>
<feature type="chain" id="PRO_5029620833" description="GmrSD restriction endonucleases C-terminal domain-containing protein" evidence="1">
    <location>
        <begin position="23"/>
        <end position="218"/>
    </location>
</feature>
<dbReference type="Pfam" id="PF07510">
    <property type="entry name" value="GmrSD_C"/>
    <property type="match status" value="1"/>
</dbReference>
<feature type="signal peptide" evidence="1">
    <location>
        <begin position="1"/>
        <end position="22"/>
    </location>
</feature>
<sequence>MLAVLVAALLAGCAQLTPVAPAPGSPTRADLEGLLAQVRVVPRRPRPGGYDRGCQAAQLCVFGPAWADGVHDCDARNRVLGAQLTAVRFRPGSHDCVVLTGTLADPYTGHRIGFDRARPRAVQIDHIYPLAAAWDLGAANWPLPQRIRFANDVEVNLLAVDGGSNEDKGDRTPADWLPPARAYHCFYAGRYLTTATRYDLPVTTADHATLHTIATHCP</sequence>
<evidence type="ECO:0000256" key="1">
    <source>
        <dbReference type="SAM" id="SignalP"/>
    </source>
</evidence>